<organism evidence="2 3">
    <name type="scientific">Crocosphaera watsonii WH 0003</name>
    <dbReference type="NCBI Taxonomy" id="423471"/>
    <lineage>
        <taxon>Bacteria</taxon>
        <taxon>Bacillati</taxon>
        <taxon>Cyanobacteriota</taxon>
        <taxon>Cyanophyceae</taxon>
        <taxon>Oscillatoriophycideae</taxon>
        <taxon>Chroococcales</taxon>
        <taxon>Aphanothecaceae</taxon>
        <taxon>Crocosphaera</taxon>
    </lineage>
</organism>
<evidence type="ECO:0000256" key="1">
    <source>
        <dbReference type="SAM" id="Phobius"/>
    </source>
</evidence>
<protein>
    <submittedName>
        <fullName evidence="2">Uncharacterized protein</fullName>
    </submittedName>
</protein>
<dbReference type="InterPro" id="IPR046737">
    <property type="entry name" value="DUF6629"/>
</dbReference>
<feature type="transmembrane region" description="Helical" evidence="1">
    <location>
        <begin position="181"/>
        <end position="204"/>
    </location>
</feature>
<dbReference type="PATRIC" id="fig|423471.3.peg.4912"/>
<reference evidence="2 3" key="1">
    <citation type="journal article" date="2011" name="Front. Microbiol.">
        <title>Two Strains of Crocosphaera watsonii with Highly Conserved Genomes are Distinguished by Strain-Specific Features.</title>
        <authorList>
            <person name="Bench S.R."/>
            <person name="Ilikchyan I.N."/>
            <person name="Tripp H.J."/>
            <person name="Zehr J.P."/>
        </authorList>
    </citation>
    <scope>NUCLEOTIDE SEQUENCE [LARGE SCALE GENOMIC DNA]</scope>
    <source>
        <strain evidence="2 3">WH 0003</strain>
    </source>
</reference>
<evidence type="ECO:0000313" key="2">
    <source>
        <dbReference type="EMBL" id="EHJ09972.1"/>
    </source>
</evidence>
<accession>G5JCW2</accession>
<dbReference type="AlphaFoldDB" id="G5JCW2"/>
<feature type="transmembrane region" description="Helical" evidence="1">
    <location>
        <begin position="67"/>
        <end position="90"/>
    </location>
</feature>
<keyword evidence="1" id="KW-1133">Transmembrane helix</keyword>
<gene>
    <name evidence="2" type="ORF">CWATWH0003_5259</name>
</gene>
<comment type="caution">
    <text evidence="2">The sequence shown here is derived from an EMBL/GenBank/DDBJ whole genome shotgun (WGS) entry which is preliminary data.</text>
</comment>
<evidence type="ECO:0000313" key="3">
    <source>
        <dbReference type="Proteomes" id="UP000003477"/>
    </source>
</evidence>
<dbReference type="EMBL" id="AESD01000812">
    <property type="protein sequence ID" value="EHJ09972.1"/>
    <property type="molecule type" value="Genomic_DNA"/>
</dbReference>
<proteinExistence type="predicted"/>
<name>G5JCW2_CROWT</name>
<feature type="transmembrane region" description="Helical" evidence="1">
    <location>
        <begin position="6"/>
        <end position="23"/>
    </location>
</feature>
<feature type="transmembrane region" description="Helical" evidence="1">
    <location>
        <begin position="99"/>
        <end position="120"/>
    </location>
</feature>
<dbReference type="Proteomes" id="UP000003477">
    <property type="component" value="Unassembled WGS sequence"/>
</dbReference>
<keyword evidence="1" id="KW-0472">Membrane</keyword>
<dbReference type="GeneID" id="88768582"/>
<sequence>MCFSATASFTAAVGLSLLGIGTIRQARSKRYLLLASFPCLFALQQSLEGLVWTGINNESLSQLTMVGTYGFLLFATFLWLILSPLSIYFLEQDKQKKRVLLGLTALGFLLGAYLLIWIIYDGIEPQVFSGNIFYDLKLIPFYEPNKYLYLSIVSIPFLITESPLLKLFGSLSIISFIISQILFQVTFVSVWCFFAALLSGFIYLTMKQLSSETENHKIPLIIDKESDI</sequence>
<dbReference type="RefSeq" id="WP_007313035.1">
    <property type="nucleotide sequence ID" value="NZ_AESD01000812.1"/>
</dbReference>
<feature type="transmembrane region" description="Helical" evidence="1">
    <location>
        <begin position="147"/>
        <end position="169"/>
    </location>
</feature>
<dbReference type="Pfam" id="PF20334">
    <property type="entry name" value="DUF6629"/>
    <property type="match status" value="1"/>
</dbReference>
<keyword evidence="1" id="KW-0812">Transmembrane</keyword>
<feature type="transmembrane region" description="Helical" evidence="1">
    <location>
        <begin position="30"/>
        <end position="47"/>
    </location>
</feature>